<keyword evidence="5" id="KW-0808">Transferase</keyword>
<evidence type="ECO:0000256" key="6">
    <source>
        <dbReference type="ARBA" id="ARBA00031036"/>
    </source>
</evidence>
<evidence type="ECO:0000256" key="1">
    <source>
        <dbReference type="ARBA" id="ARBA00005058"/>
    </source>
</evidence>
<dbReference type="GO" id="GO:0004731">
    <property type="term" value="F:purine-nucleoside phosphorylase activity"/>
    <property type="evidence" value="ECO:0007669"/>
    <property type="project" value="UniProtKB-EC"/>
</dbReference>
<comment type="pathway">
    <text evidence="1">Purine metabolism; purine nucleoside salvage.</text>
</comment>
<proteinExistence type="inferred from homology"/>
<dbReference type="Pfam" id="PF01048">
    <property type="entry name" value="PNP_UDP_1"/>
    <property type="match status" value="1"/>
</dbReference>
<sequence>MDQEKALLRTLYRDDVLEHLRSVASVSPLHPLCALVAGSGWGGCVEGETVEEFALARLHPSLCPGVPGHRGILRLVRLPQGHLLVVEGRLHLYEGYGLPEVLLPITFAHFLGVQIVILTNASGSLSPFLRPGSILVLSDQIDWTFIPDCFPRAVFDEKLRYLALRGAWACGLSALEGVYVGVLGPSFETKAEIQMLGFLGGHTVGMSTVKESKWARGLGMKVLALSLVTNWGTGLSPFPLSHEEVLSLAETQKPLLRTFLHHIVTEILHENRCES</sequence>
<evidence type="ECO:0000313" key="8">
    <source>
        <dbReference type="EMBL" id="HGI74908.1"/>
    </source>
</evidence>
<keyword evidence="4" id="KW-0328">Glycosyltransferase</keyword>
<dbReference type="EC" id="2.4.2.1" evidence="3"/>
<evidence type="ECO:0000256" key="3">
    <source>
        <dbReference type="ARBA" id="ARBA00011886"/>
    </source>
</evidence>
<comment type="caution">
    <text evidence="8">The sequence shown here is derived from an EMBL/GenBank/DDBJ whole genome shotgun (WGS) entry which is preliminary data.</text>
</comment>
<dbReference type="AlphaFoldDB" id="A0A7V3YLJ9"/>
<reference evidence="8" key="1">
    <citation type="journal article" date="2020" name="mSystems">
        <title>Genome- and Community-Level Interaction Insights into Carbon Utilization and Element Cycling Functions of Hydrothermarchaeota in Hydrothermal Sediment.</title>
        <authorList>
            <person name="Zhou Z."/>
            <person name="Liu Y."/>
            <person name="Xu W."/>
            <person name="Pan J."/>
            <person name="Luo Z.H."/>
            <person name="Li M."/>
        </authorList>
    </citation>
    <scope>NUCLEOTIDE SEQUENCE [LARGE SCALE GENOMIC DNA]</scope>
    <source>
        <strain evidence="8">SpSt-716</strain>
    </source>
</reference>
<evidence type="ECO:0000256" key="4">
    <source>
        <dbReference type="ARBA" id="ARBA00022676"/>
    </source>
</evidence>
<dbReference type="InterPro" id="IPR035994">
    <property type="entry name" value="Nucleoside_phosphorylase_sf"/>
</dbReference>
<comment type="similarity">
    <text evidence="2">Belongs to the PNP/MTAP phosphorylase family.</text>
</comment>
<name>A0A7V3YLJ9_9BACT</name>
<dbReference type="GO" id="GO:0005737">
    <property type="term" value="C:cytoplasm"/>
    <property type="evidence" value="ECO:0007669"/>
    <property type="project" value="TreeGrafter"/>
</dbReference>
<dbReference type="InterPro" id="IPR000845">
    <property type="entry name" value="Nucleoside_phosphorylase_d"/>
</dbReference>
<dbReference type="GO" id="GO:0009116">
    <property type="term" value="P:nucleoside metabolic process"/>
    <property type="evidence" value="ECO:0007669"/>
    <property type="project" value="InterPro"/>
</dbReference>
<dbReference type="PANTHER" id="PTHR11904">
    <property type="entry name" value="METHYLTHIOADENOSINE/PURINE NUCLEOSIDE PHOSPHORYLASE"/>
    <property type="match status" value="1"/>
</dbReference>
<dbReference type="Gene3D" id="3.40.50.1580">
    <property type="entry name" value="Nucleoside phosphorylase domain"/>
    <property type="match status" value="1"/>
</dbReference>
<dbReference type="PANTHER" id="PTHR11904:SF9">
    <property type="entry name" value="PURINE NUCLEOSIDE PHOSPHORYLASE-RELATED"/>
    <property type="match status" value="1"/>
</dbReference>
<organism evidence="8">
    <name type="scientific">Candidatus Caldatribacterium californiense</name>
    <dbReference type="NCBI Taxonomy" id="1454726"/>
    <lineage>
        <taxon>Bacteria</taxon>
        <taxon>Pseudomonadati</taxon>
        <taxon>Atribacterota</taxon>
        <taxon>Atribacteria</taxon>
        <taxon>Atribacterales</taxon>
        <taxon>Candidatus Caldatribacteriaceae</taxon>
        <taxon>Candidatus Caldatribacterium</taxon>
    </lineage>
</organism>
<dbReference type="UniPathway" id="UPA00606"/>
<accession>A0A7V3YLJ9</accession>
<gene>
    <name evidence="8" type="ORF">ENU96_04445</name>
</gene>
<feature type="domain" description="Nucleoside phosphorylase" evidence="7">
    <location>
        <begin position="71"/>
        <end position="263"/>
    </location>
</feature>
<dbReference type="SUPFAM" id="SSF53167">
    <property type="entry name" value="Purine and uridine phosphorylases"/>
    <property type="match status" value="1"/>
</dbReference>
<dbReference type="CDD" id="cd09009">
    <property type="entry name" value="PNP-EcPNPII_like"/>
    <property type="match status" value="1"/>
</dbReference>
<dbReference type="EMBL" id="DTEN01000176">
    <property type="protein sequence ID" value="HGI74908.1"/>
    <property type="molecule type" value="Genomic_DNA"/>
</dbReference>
<dbReference type="InterPro" id="IPR011268">
    <property type="entry name" value="Purine_phosphorylase"/>
</dbReference>
<evidence type="ECO:0000256" key="2">
    <source>
        <dbReference type="ARBA" id="ARBA00006751"/>
    </source>
</evidence>
<protein>
    <recommendedName>
        <fullName evidence="3">purine-nucleoside phosphorylase</fullName>
        <ecNumber evidence="3">2.4.2.1</ecNumber>
    </recommendedName>
    <alternativeName>
        <fullName evidence="6">Inosine-guanosine phosphorylase</fullName>
    </alternativeName>
</protein>
<evidence type="ECO:0000256" key="5">
    <source>
        <dbReference type="ARBA" id="ARBA00022679"/>
    </source>
</evidence>
<evidence type="ECO:0000259" key="7">
    <source>
        <dbReference type="Pfam" id="PF01048"/>
    </source>
</evidence>